<evidence type="ECO:0000313" key="1">
    <source>
        <dbReference type="EMBL" id="KAL2461387.1"/>
    </source>
</evidence>
<comment type="caution">
    <text evidence="1">The sequence shown here is derived from an EMBL/GenBank/DDBJ whole genome shotgun (WGS) entry which is preliminary data.</text>
</comment>
<keyword evidence="1" id="KW-0548">Nucleotidyltransferase</keyword>
<evidence type="ECO:0000313" key="2">
    <source>
        <dbReference type="Proteomes" id="UP001604336"/>
    </source>
</evidence>
<dbReference type="EMBL" id="JBFOLK010000014">
    <property type="protein sequence ID" value="KAL2461387.1"/>
    <property type="molecule type" value="Genomic_DNA"/>
</dbReference>
<keyword evidence="1" id="KW-0695">RNA-directed DNA polymerase</keyword>
<gene>
    <name evidence="1" type="ORF">Adt_44807</name>
</gene>
<protein>
    <submittedName>
        <fullName evidence="1">Reverse transcriptase</fullName>
    </submittedName>
</protein>
<reference evidence="2" key="1">
    <citation type="submission" date="2024-07" db="EMBL/GenBank/DDBJ databases">
        <title>Two chromosome-level genome assemblies of Korean endemic species Abeliophyllum distichum and Forsythia ovata (Oleaceae).</title>
        <authorList>
            <person name="Jang H."/>
        </authorList>
    </citation>
    <scope>NUCLEOTIDE SEQUENCE [LARGE SCALE GENOMIC DNA]</scope>
</reference>
<keyword evidence="2" id="KW-1185">Reference proteome</keyword>
<keyword evidence="1" id="KW-0808">Transferase</keyword>
<dbReference type="AlphaFoldDB" id="A0ABD1PBX0"/>
<dbReference type="CDD" id="cd00303">
    <property type="entry name" value="retropepsin_like"/>
    <property type="match status" value="1"/>
</dbReference>
<name>A0ABD1PBX0_9LAMI</name>
<proteinExistence type="predicted"/>
<dbReference type="Proteomes" id="UP001604336">
    <property type="component" value="Unassembled WGS sequence"/>
</dbReference>
<organism evidence="1 2">
    <name type="scientific">Abeliophyllum distichum</name>
    <dbReference type="NCBI Taxonomy" id="126358"/>
    <lineage>
        <taxon>Eukaryota</taxon>
        <taxon>Viridiplantae</taxon>
        <taxon>Streptophyta</taxon>
        <taxon>Embryophyta</taxon>
        <taxon>Tracheophyta</taxon>
        <taxon>Spermatophyta</taxon>
        <taxon>Magnoliopsida</taxon>
        <taxon>eudicotyledons</taxon>
        <taxon>Gunneridae</taxon>
        <taxon>Pentapetalae</taxon>
        <taxon>asterids</taxon>
        <taxon>lamiids</taxon>
        <taxon>Lamiales</taxon>
        <taxon>Oleaceae</taxon>
        <taxon>Forsythieae</taxon>
        <taxon>Abeliophyllum</taxon>
    </lineage>
</organism>
<sequence>MSTEPAKVNDHANKRKARVFSMTHEKATQNSDVIMGMLSISSVPVYVLIDFGVTHLFIPKACLAKVNILCQKTDSVLEVSMPSGRTIEIDKLARAIQIDFDGH</sequence>
<dbReference type="Pfam" id="PF08284">
    <property type="entry name" value="RVP_2"/>
    <property type="match status" value="1"/>
</dbReference>
<dbReference type="GO" id="GO:0003964">
    <property type="term" value="F:RNA-directed DNA polymerase activity"/>
    <property type="evidence" value="ECO:0007669"/>
    <property type="project" value="UniProtKB-KW"/>
</dbReference>
<accession>A0ABD1PBX0</accession>